<gene>
    <name evidence="1" type="ORF">KCH_56100</name>
</gene>
<organism evidence="1 2">
    <name type="scientific">Kitasatospora cheerisanensis KCTC 2395</name>
    <dbReference type="NCBI Taxonomy" id="1348663"/>
    <lineage>
        <taxon>Bacteria</taxon>
        <taxon>Bacillati</taxon>
        <taxon>Actinomycetota</taxon>
        <taxon>Actinomycetes</taxon>
        <taxon>Kitasatosporales</taxon>
        <taxon>Streptomycetaceae</taxon>
        <taxon>Kitasatospora</taxon>
    </lineage>
</organism>
<dbReference type="HOGENOM" id="CLU_3234811_0_0_11"/>
<proteinExistence type="predicted"/>
<protein>
    <submittedName>
        <fullName evidence="1">Uncharacterized protein</fullName>
    </submittedName>
</protein>
<evidence type="ECO:0000313" key="2">
    <source>
        <dbReference type="Proteomes" id="UP000027178"/>
    </source>
</evidence>
<keyword evidence="2" id="KW-1185">Reference proteome</keyword>
<dbReference type="EMBL" id="JNBY01000104">
    <property type="protein sequence ID" value="KDN82695.1"/>
    <property type="molecule type" value="Genomic_DNA"/>
</dbReference>
<sequence length="43" mass="5100">MQCWHDCMLAEPARARQACSTGIRWRRTAAGPDRWLGWSRRRV</sequence>
<dbReference type="Proteomes" id="UP000027178">
    <property type="component" value="Unassembled WGS sequence"/>
</dbReference>
<dbReference type="AlphaFoldDB" id="A0A066YXS4"/>
<reference evidence="1 2" key="1">
    <citation type="submission" date="2014-05" db="EMBL/GenBank/DDBJ databases">
        <title>Draft Genome Sequence of Kitasatospora cheerisanensis KCTC 2395.</title>
        <authorList>
            <person name="Nam D.H."/>
        </authorList>
    </citation>
    <scope>NUCLEOTIDE SEQUENCE [LARGE SCALE GENOMIC DNA]</scope>
    <source>
        <strain evidence="1 2">KCTC 2395</strain>
    </source>
</reference>
<accession>A0A066YXS4</accession>
<name>A0A066YXS4_9ACTN</name>
<dbReference type="PATRIC" id="fig|1348663.4.peg.5429"/>
<comment type="caution">
    <text evidence="1">The sequence shown here is derived from an EMBL/GenBank/DDBJ whole genome shotgun (WGS) entry which is preliminary data.</text>
</comment>
<evidence type="ECO:0000313" key="1">
    <source>
        <dbReference type="EMBL" id="KDN82695.1"/>
    </source>
</evidence>